<evidence type="ECO:0000256" key="3">
    <source>
        <dbReference type="SAM" id="MobiDB-lite"/>
    </source>
</evidence>
<evidence type="ECO:0000256" key="1">
    <source>
        <dbReference type="ARBA" id="ARBA00005711"/>
    </source>
</evidence>
<dbReference type="InterPro" id="IPR005516">
    <property type="entry name" value="Remorin_C"/>
</dbReference>
<reference evidence="5 6" key="1">
    <citation type="submission" date="2018-09" db="EMBL/GenBank/DDBJ databases">
        <title>A high-quality reference genome of wild soybean provides a powerful tool to mine soybean genomes.</title>
        <authorList>
            <person name="Xie M."/>
            <person name="Chung C.Y.L."/>
            <person name="Li M.-W."/>
            <person name="Wong F.-L."/>
            <person name="Chan T.-F."/>
            <person name="Lam H.-M."/>
        </authorList>
    </citation>
    <scope>NUCLEOTIDE SEQUENCE [LARGE SCALE GENOMIC DNA]</scope>
    <source>
        <strain evidence="6">cv. W05</strain>
        <tissue evidence="5">Hypocotyl of etiolated seedlings</tissue>
    </source>
</reference>
<dbReference type="Gramene" id="XM_028387766.1">
    <property type="protein sequence ID" value="XP_028243567.1"/>
    <property type="gene ID" value="LOC114421706"/>
</dbReference>
<comment type="similarity">
    <text evidence="1">Belongs to the remorin family.</text>
</comment>
<feature type="coiled-coil region" evidence="2">
    <location>
        <begin position="331"/>
        <end position="380"/>
    </location>
</feature>
<name>A0A445M5C8_GLYSO</name>
<feature type="region of interest" description="Disordered" evidence="3">
    <location>
        <begin position="1"/>
        <end position="28"/>
    </location>
</feature>
<comment type="caution">
    <text evidence="5">The sequence shown here is derived from an EMBL/GenBank/DDBJ whole genome shotgun (WGS) entry which is preliminary data.</text>
</comment>
<evidence type="ECO:0000313" key="6">
    <source>
        <dbReference type="Proteomes" id="UP000289340"/>
    </source>
</evidence>
<evidence type="ECO:0000313" key="5">
    <source>
        <dbReference type="EMBL" id="RZC30663.1"/>
    </source>
</evidence>
<keyword evidence="6" id="KW-1185">Reference proteome</keyword>
<feature type="compositionally biased region" description="Low complexity" evidence="3">
    <location>
        <begin position="1"/>
        <end position="16"/>
    </location>
</feature>
<feature type="compositionally biased region" description="Polar residues" evidence="3">
    <location>
        <begin position="218"/>
        <end position="250"/>
    </location>
</feature>
<feature type="compositionally biased region" description="Basic and acidic residues" evidence="3">
    <location>
        <begin position="206"/>
        <end position="217"/>
    </location>
</feature>
<dbReference type="Pfam" id="PF03763">
    <property type="entry name" value="Remorin_C"/>
    <property type="match status" value="1"/>
</dbReference>
<sequence>MKKSSGSSQKLGSFLSPGAPNYSEKSIGSQKGWSSERVLLQPSSSNIRNACVANLTPFNSGRTIPSKWDDAERWICSPVSGYSNNKTNSYAQLQQRRPKSKSGPIMPPGTGYYSNYSPTIPLRQGLVVKNFMMGGSPFSTGVLAPDAISLHHYYSHEAVFGHRYDFDNSMQCSSPLLNENSVALPSVSSAPMWSELLCDPSSPNSQDEKRKETKNADDVTSLSKCDKGTQMSPPETENDAPKSSPNSTMDQQNYLSAKLEVRDVEIDREATTVRWSKSHVPKLSLIPGIHSRKSSRTEAKASGLDIADSTLDSSKIQREEAKIVAWESLQKAKAEAEIRKLEMKLEKKKSSSMDKILNKLRRAQMKAEKMRNQITVQEGQQVSNTRKVFSFHKYAQIWSPRSCFGTHALHD</sequence>
<dbReference type="PANTHER" id="PTHR31471">
    <property type="entry name" value="OS02G0116800 PROTEIN"/>
    <property type="match status" value="1"/>
</dbReference>
<protein>
    <recommendedName>
        <fullName evidence="4">Remorin C-terminal domain-containing protein</fullName>
    </recommendedName>
</protein>
<gene>
    <name evidence="5" type="ORF">D0Y65_001958</name>
</gene>
<dbReference type="Proteomes" id="UP000289340">
    <property type="component" value="Chromosome 1"/>
</dbReference>
<organism evidence="5 6">
    <name type="scientific">Glycine soja</name>
    <name type="common">Wild soybean</name>
    <dbReference type="NCBI Taxonomy" id="3848"/>
    <lineage>
        <taxon>Eukaryota</taxon>
        <taxon>Viridiplantae</taxon>
        <taxon>Streptophyta</taxon>
        <taxon>Embryophyta</taxon>
        <taxon>Tracheophyta</taxon>
        <taxon>Spermatophyta</taxon>
        <taxon>Magnoliopsida</taxon>
        <taxon>eudicotyledons</taxon>
        <taxon>Gunneridae</taxon>
        <taxon>Pentapetalae</taxon>
        <taxon>rosids</taxon>
        <taxon>fabids</taxon>
        <taxon>Fabales</taxon>
        <taxon>Fabaceae</taxon>
        <taxon>Papilionoideae</taxon>
        <taxon>50 kb inversion clade</taxon>
        <taxon>NPAAA clade</taxon>
        <taxon>indigoferoid/millettioid clade</taxon>
        <taxon>Phaseoleae</taxon>
        <taxon>Glycine</taxon>
        <taxon>Glycine subgen. Soja</taxon>
    </lineage>
</organism>
<proteinExistence type="inferred from homology"/>
<evidence type="ECO:0000256" key="2">
    <source>
        <dbReference type="SAM" id="Coils"/>
    </source>
</evidence>
<dbReference type="PANTHER" id="PTHR31471:SF100">
    <property type="entry name" value="CARBOXY-TERMINAL REGION REMORIN"/>
    <property type="match status" value="1"/>
</dbReference>
<feature type="domain" description="Remorin C-terminal" evidence="4">
    <location>
        <begin position="307"/>
        <end position="387"/>
    </location>
</feature>
<accession>A0A445M5C8</accession>
<keyword evidence="2" id="KW-0175">Coiled coil</keyword>
<feature type="region of interest" description="Disordered" evidence="3">
    <location>
        <begin position="195"/>
        <end position="250"/>
    </location>
</feature>
<dbReference type="AlphaFoldDB" id="A0A445M5C8"/>
<evidence type="ECO:0000259" key="4">
    <source>
        <dbReference type="Pfam" id="PF03763"/>
    </source>
</evidence>
<dbReference type="EMBL" id="QZWG01000001">
    <property type="protein sequence ID" value="RZC30663.1"/>
    <property type="molecule type" value="Genomic_DNA"/>
</dbReference>